<dbReference type="Pfam" id="PF01263">
    <property type="entry name" value="Aldose_epim"/>
    <property type="match status" value="1"/>
</dbReference>
<evidence type="ECO:0000313" key="2">
    <source>
        <dbReference type="Proteomes" id="UP000072083"/>
    </source>
</evidence>
<dbReference type="GO" id="GO:0030246">
    <property type="term" value="F:carbohydrate binding"/>
    <property type="evidence" value="ECO:0007669"/>
    <property type="project" value="InterPro"/>
</dbReference>
<dbReference type="Proteomes" id="UP000072083">
    <property type="component" value="Unassembled WGS sequence"/>
</dbReference>
<protein>
    <submittedName>
        <fullName evidence="1">Galactose mutarotase-like protein</fullName>
    </submittedName>
</protein>
<reference evidence="1 2" key="1">
    <citation type="submission" date="2016-02" db="EMBL/GenBank/DDBJ databases">
        <authorList>
            <consortium name="Pathogen Informatics"/>
        </authorList>
    </citation>
    <scope>NUCLEOTIDE SEQUENCE [LARGE SCALE GENOMIC DNA]</scope>
    <source>
        <strain evidence="1 2">LSS44</strain>
    </source>
</reference>
<dbReference type="SUPFAM" id="SSF74650">
    <property type="entry name" value="Galactose mutarotase-like"/>
    <property type="match status" value="1"/>
</dbReference>
<dbReference type="InterPro" id="IPR014718">
    <property type="entry name" value="GH-type_carb-bd"/>
</dbReference>
<dbReference type="GO" id="GO:0005975">
    <property type="term" value="P:carbohydrate metabolic process"/>
    <property type="evidence" value="ECO:0007669"/>
    <property type="project" value="InterPro"/>
</dbReference>
<dbReference type="RefSeq" id="WP_044758811.1">
    <property type="nucleotide sequence ID" value="NZ_CEEJ01000044.1"/>
</dbReference>
<accession>A0A0Z8DZK0</accession>
<dbReference type="EMBL" id="FIGZ01000001">
    <property type="protein sequence ID" value="CYU52541.1"/>
    <property type="molecule type" value="Genomic_DNA"/>
</dbReference>
<dbReference type="AlphaFoldDB" id="A0A0Z8DZK0"/>
<dbReference type="PANTHER" id="PTHR11122">
    <property type="entry name" value="APOSPORY-ASSOCIATED PROTEIN C-RELATED"/>
    <property type="match status" value="1"/>
</dbReference>
<dbReference type="CDD" id="cd09024">
    <property type="entry name" value="Aldose_epim_lacX"/>
    <property type="match status" value="1"/>
</dbReference>
<proteinExistence type="predicted"/>
<dbReference type="Gene3D" id="2.70.98.10">
    <property type="match status" value="1"/>
</dbReference>
<dbReference type="InterPro" id="IPR008183">
    <property type="entry name" value="Aldose_1/G6P_1-epimerase"/>
</dbReference>
<name>A0A0Z8DZK0_STRSU</name>
<sequence length="299" mass="34605">MLELKNDNLTVQFSELGGQITSIKDNDGVEYLWQGDPTYWSGQAPVLFPICGSLRNDWAIYEPAERPIFTGTIPRHGLVRKMMFKNIRRTENSVEFSISSNEETVKNYPFEFELSINYSLLGNTIRTEYRVKNLEGHRKLPYFIGGHPGFNCPLLDGESYEDYYLEFEKVESCTVPRSFPETGLLDLRDRRPFLENQKTLDLSYQLFEHDAITLDQLASRKVSLKSKNHEKKLSIAFDDFPYLVIWSTTNQSPFIALEPWSGLSTSLEESDIFNTKRNISYVAPKEVDKKHFDIIIDID</sequence>
<evidence type="ECO:0000313" key="1">
    <source>
        <dbReference type="EMBL" id="CYU52541.1"/>
    </source>
</evidence>
<organism evidence="1 2">
    <name type="scientific">Streptococcus suis</name>
    <dbReference type="NCBI Taxonomy" id="1307"/>
    <lineage>
        <taxon>Bacteria</taxon>
        <taxon>Bacillati</taxon>
        <taxon>Bacillota</taxon>
        <taxon>Bacilli</taxon>
        <taxon>Lactobacillales</taxon>
        <taxon>Streptococcaceae</taxon>
        <taxon>Streptococcus</taxon>
    </lineage>
</organism>
<dbReference type="InterPro" id="IPR037481">
    <property type="entry name" value="LacX"/>
</dbReference>
<gene>
    <name evidence="1" type="ORF">ERS132406_00070</name>
</gene>
<dbReference type="GO" id="GO:0016853">
    <property type="term" value="F:isomerase activity"/>
    <property type="evidence" value="ECO:0007669"/>
    <property type="project" value="InterPro"/>
</dbReference>
<dbReference type="PANTHER" id="PTHR11122:SF13">
    <property type="entry name" value="GLUCOSE-6-PHOSPHATE 1-EPIMERASE"/>
    <property type="match status" value="1"/>
</dbReference>
<dbReference type="InterPro" id="IPR011013">
    <property type="entry name" value="Gal_mutarotase_sf_dom"/>
</dbReference>